<feature type="domain" description="Acyltransferase 3" evidence="2">
    <location>
        <begin position="5"/>
        <end position="301"/>
    </location>
</feature>
<feature type="transmembrane region" description="Helical" evidence="1">
    <location>
        <begin position="160"/>
        <end position="179"/>
    </location>
</feature>
<feature type="transmembrane region" description="Helical" evidence="1">
    <location>
        <begin position="107"/>
        <end position="127"/>
    </location>
</feature>
<evidence type="ECO:0000313" key="3">
    <source>
        <dbReference type="EMBL" id="MBB6049250.1"/>
    </source>
</evidence>
<name>A0A7W9SMB0_ARMRO</name>
<accession>A0A7W9SMB0</accession>
<feature type="transmembrane region" description="Helical" evidence="1">
    <location>
        <begin position="84"/>
        <end position="101"/>
    </location>
</feature>
<keyword evidence="1" id="KW-0472">Membrane</keyword>
<sequence>MQRLPALDALRFLAALVVVVSHIGVPFFSAERGAVPSLPQQLVMFFFNGPAAVMVFFIISGFCIHLPFVGERPLELRAFYLRRVLRLVLPLALWLPVALVLKERSLSLAALWSLWAELIYYALYPALRLAVRRVGWGIVYGAALAIALAILVFSPVREGIPGYGPTLSWALGLPVWLLGVRLAEQWSMRRLFALELGELWGVRLALALAGWGAAALHWKQVPDGLTLNAFAWLAAYWLGQELLRAQKYPFPAWLVAAGAWSYSLYLTHIGVGWSLVILLNLHPPFASALALTAALGFAWLYGRFVEAPAHALARRASAVK</sequence>
<dbReference type="GO" id="GO:0016747">
    <property type="term" value="F:acyltransferase activity, transferring groups other than amino-acyl groups"/>
    <property type="evidence" value="ECO:0007669"/>
    <property type="project" value="InterPro"/>
</dbReference>
<feature type="transmembrane region" description="Helical" evidence="1">
    <location>
        <begin position="134"/>
        <end position="154"/>
    </location>
</feature>
<evidence type="ECO:0000259" key="2">
    <source>
        <dbReference type="Pfam" id="PF01757"/>
    </source>
</evidence>
<feature type="transmembrane region" description="Helical" evidence="1">
    <location>
        <begin position="12"/>
        <end position="30"/>
    </location>
</feature>
<comment type="caution">
    <text evidence="3">The sequence shown here is derived from an EMBL/GenBank/DDBJ whole genome shotgun (WGS) entry which is preliminary data.</text>
</comment>
<dbReference type="AlphaFoldDB" id="A0A7W9SMB0"/>
<proteinExistence type="predicted"/>
<organism evidence="3 4">
    <name type="scientific">Armatimonas rosea</name>
    <dbReference type="NCBI Taxonomy" id="685828"/>
    <lineage>
        <taxon>Bacteria</taxon>
        <taxon>Bacillati</taxon>
        <taxon>Armatimonadota</taxon>
        <taxon>Armatimonadia</taxon>
        <taxon>Armatimonadales</taxon>
        <taxon>Armatimonadaceae</taxon>
        <taxon>Armatimonas</taxon>
    </lineage>
</organism>
<keyword evidence="4" id="KW-1185">Reference proteome</keyword>
<dbReference type="InterPro" id="IPR002656">
    <property type="entry name" value="Acyl_transf_3_dom"/>
</dbReference>
<protein>
    <submittedName>
        <fullName evidence="3">Peptidoglycan/LPS O-acetylase OafA/YrhL</fullName>
    </submittedName>
</protein>
<feature type="transmembrane region" description="Helical" evidence="1">
    <location>
        <begin position="42"/>
        <end position="64"/>
    </location>
</feature>
<keyword evidence="1" id="KW-0812">Transmembrane</keyword>
<keyword evidence="1" id="KW-1133">Transmembrane helix</keyword>
<reference evidence="3 4" key="1">
    <citation type="submission" date="2020-08" db="EMBL/GenBank/DDBJ databases">
        <title>Genomic Encyclopedia of Type Strains, Phase IV (KMG-IV): sequencing the most valuable type-strain genomes for metagenomic binning, comparative biology and taxonomic classification.</title>
        <authorList>
            <person name="Goeker M."/>
        </authorList>
    </citation>
    <scope>NUCLEOTIDE SEQUENCE [LARGE SCALE GENOMIC DNA]</scope>
    <source>
        <strain evidence="3 4">DSM 23562</strain>
    </source>
</reference>
<dbReference type="EMBL" id="JACHGW010000001">
    <property type="protein sequence ID" value="MBB6049250.1"/>
    <property type="molecule type" value="Genomic_DNA"/>
</dbReference>
<dbReference type="Proteomes" id="UP000520814">
    <property type="component" value="Unassembled WGS sequence"/>
</dbReference>
<evidence type="ECO:0000313" key="4">
    <source>
        <dbReference type="Proteomes" id="UP000520814"/>
    </source>
</evidence>
<gene>
    <name evidence="3" type="ORF">HNQ39_001012</name>
</gene>
<dbReference type="InterPro" id="IPR050879">
    <property type="entry name" value="Acyltransferase_3"/>
</dbReference>
<dbReference type="PANTHER" id="PTHR23028">
    <property type="entry name" value="ACETYLTRANSFERASE"/>
    <property type="match status" value="1"/>
</dbReference>
<evidence type="ECO:0000256" key="1">
    <source>
        <dbReference type="SAM" id="Phobius"/>
    </source>
</evidence>
<feature type="transmembrane region" description="Helical" evidence="1">
    <location>
        <begin position="285"/>
        <end position="305"/>
    </location>
</feature>
<dbReference type="RefSeq" id="WP_184192862.1">
    <property type="nucleotide sequence ID" value="NZ_JACHGW010000001.1"/>
</dbReference>
<dbReference type="Pfam" id="PF01757">
    <property type="entry name" value="Acyl_transf_3"/>
    <property type="match status" value="1"/>
</dbReference>
<feature type="transmembrane region" description="Helical" evidence="1">
    <location>
        <begin position="252"/>
        <end position="279"/>
    </location>
</feature>